<evidence type="ECO:0000313" key="3">
    <source>
        <dbReference type="Proteomes" id="UP001107558"/>
    </source>
</evidence>
<keyword evidence="1" id="KW-0472">Membrane</keyword>
<keyword evidence="1" id="KW-1133">Transmembrane helix</keyword>
<gene>
    <name evidence="2" type="ORF">PVAND_010530</name>
</gene>
<comment type="caution">
    <text evidence="2">The sequence shown here is derived from an EMBL/GenBank/DDBJ whole genome shotgun (WGS) entry which is preliminary data.</text>
</comment>
<evidence type="ECO:0000313" key="2">
    <source>
        <dbReference type="EMBL" id="KAG5681064.1"/>
    </source>
</evidence>
<protein>
    <submittedName>
        <fullName evidence="2">Uncharacterized protein</fullName>
    </submittedName>
</protein>
<keyword evidence="1" id="KW-0812">Transmembrane</keyword>
<proteinExistence type="predicted"/>
<feature type="transmembrane region" description="Helical" evidence="1">
    <location>
        <begin position="63"/>
        <end position="86"/>
    </location>
</feature>
<dbReference type="AlphaFoldDB" id="A0A9J6CGV4"/>
<accession>A0A9J6CGV4</accession>
<dbReference type="Proteomes" id="UP001107558">
    <property type="component" value="Chromosome 1"/>
</dbReference>
<keyword evidence="3" id="KW-1185">Reference proteome</keyword>
<feature type="transmembrane region" description="Helical" evidence="1">
    <location>
        <begin position="98"/>
        <end position="118"/>
    </location>
</feature>
<organism evidence="2 3">
    <name type="scientific">Polypedilum vanderplanki</name>
    <name type="common">Sleeping chironomid midge</name>
    <dbReference type="NCBI Taxonomy" id="319348"/>
    <lineage>
        <taxon>Eukaryota</taxon>
        <taxon>Metazoa</taxon>
        <taxon>Ecdysozoa</taxon>
        <taxon>Arthropoda</taxon>
        <taxon>Hexapoda</taxon>
        <taxon>Insecta</taxon>
        <taxon>Pterygota</taxon>
        <taxon>Neoptera</taxon>
        <taxon>Endopterygota</taxon>
        <taxon>Diptera</taxon>
        <taxon>Nematocera</taxon>
        <taxon>Chironomoidea</taxon>
        <taxon>Chironomidae</taxon>
        <taxon>Chironominae</taxon>
        <taxon>Polypedilum</taxon>
        <taxon>Polypedilum</taxon>
    </lineage>
</organism>
<feature type="transmembrane region" description="Helical" evidence="1">
    <location>
        <begin position="40"/>
        <end position="57"/>
    </location>
</feature>
<feature type="transmembrane region" description="Helical" evidence="1">
    <location>
        <begin position="6"/>
        <end position="28"/>
    </location>
</feature>
<reference evidence="2" key="1">
    <citation type="submission" date="2021-03" db="EMBL/GenBank/DDBJ databases">
        <title>Chromosome level genome of the anhydrobiotic midge Polypedilum vanderplanki.</title>
        <authorList>
            <person name="Yoshida Y."/>
            <person name="Kikawada T."/>
            <person name="Gusev O."/>
        </authorList>
    </citation>
    <scope>NUCLEOTIDE SEQUENCE</scope>
    <source>
        <strain evidence="2">NIAS01</strain>
        <tissue evidence="2">Whole body or cell culture</tissue>
    </source>
</reference>
<name>A0A9J6CGV4_POLVA</name>
<dbReference type="EMBL" id="JADBJN010000001">
    <property type="protein sequence ID" value="KAG5681064.1"/>
    <property type="molecule type" value="Genomic_DNA"/>
</dbReference>
<sequence>MNVTKLVIKLFIIAYAMWRIILSTIHIIKNDMVLSNKTTLSYAILVMSLLLLTATLIESKLLLEIWMICFILKFGAIIFSVFNFDIEENSLFPKRKAINTILTSIIQLVVLVLVMTLYKSIDEYDRKASFESTEDCTSSDKSKKLCGGGDYELQQTSQNVDEAVSYEPVLFILST</sequence>
<evidence type="ECO:0000256" key="1">
    <source>
        <dbReference type="SAM" id="Phobius"/>
    </source>
</evidence>
<dbReference type="OrthoDB" id="10531731at2759"/>